<proteinExistence type="predicted"/>
<dbReference type="InterPro" id="IPR056884">
    <property type="entry name" value="NPHP3-like_N"/>
</dbReference>
<dbReference type="InterPro" id="IPR027417">
    <property type="entry name" value="P-loop_NTPase"/>
</dbReference>
<comment type="caution">
    <text evidence="3">The sequence shown here is derived from an EMBL/GenBank/DDBJ whole genome shotgun (WGS) entry which is preliminary data.</text>
</comment>
<gene>
    <name evidence="3" type="ORF">B0J13DRAFT_393673</name>
</gene>
<name>A0A9P9EED0_9HYPO</name>
<dbReference type="EMBL" id="JAGMUU010000016">
    <property type="protein sequence ID" value="KAH7136770.1"/>
    <property type="molecule type" value="Genomic_DNA"/>
</dbReference>
<keyword evidence="4" id="KW-1185">Reference proteome</keyword>
<dbReference type="Proteomes" id="UP000717696">
    <property type="component" value="Unassembled WGS sequence"/>
</dbReference>
<sequence length="604" mass="68911">TFFAECLESLYFPEMNVRKSQVSPPAVGTTSWIWAHPVYRSFCGENSGILWIRGKPGSGKSVLALAIEKHLLSEFGNNDDRRESVLLGDWFYHRRRGGGFIKNESLIRSILHNFLQQQPSLFDNFFRQHFRSMDPLLPAAWTHEILVDIFKRICQSTHRVLCVIDAVDEAESTDVIQLLTSVMNSERDLNTKFIILSRPNMDIERQVIDYPCIVVENENAEDVARIVEFGLKSLQSAMHSLNFHNSSTSKLSAKSQQLRRRNKLRQSRHGALANSAEREKKAIECIRQSLLSKAQGSILWVKLVLDRIIYEAEGNQCLTLQELQGFVDEVPKELSEYYKQIVQELTSGKLSGKVEEVRQMLMWICAAGEIGEVTLDALWEAMALLRDDFRSDSLEGVWNRQITIHSYDELWRKIYTACGPFIEIFNPGLSAEESRAYCYGSTSIIQLMHQSIRDFLCDPIAAGVLHFSINEAAELVKRHLSSYLRLSECDSERLIKLGPQDSSVIVEFLSEQRLLQLALKESIKKGLPLREWQRTCHFALKEPDDKCESILHGLLAQHSSLTQDLFHSISARQGLIDVGRLFYRACIDGLKTAVLNILCLEWAT</sequence>
<dbReference type="AlphaFoldDB" id="A0A9P9EED0"/>
<evidence type="ECO:0000259" key="2">
    <source>
        <dbReference type="Pfam" id="PF24883"/>
    </source>
</evidence>
<keyword evidence="1" id="KW-0677">Repeat</keyword>
<dbReference type="Gene3D" id="3.40.50.300">
    <property type="entry name" value="P-loop containing nucleotide triphosphate hydrolases"/>
    <property type="match status" value="1"/>
</dbReference>
<dbReference type="SUPFAM" id="SSF52540">
    <property type="entry name" value="P-loop containing nucleoside triphosphate hydrolases"/>
    <property type="match status" value="1"/>
</dbReference>
<feature type="non-terminal residue" evidence="3">
    <location>
        <position position="604"/>
    </location>
</feature>
<dbReference type="PANTHER" id="PTHR10039">
    <property type="entry name" value="AMELOGENIN"/>
    <property type="match status" value="1"/>
</dbReference>
<protein>
    <recommendedName>
        <fullName evidence="2">Nephrocystin 3-like N-terminal domain-containing protein</fullName>
    </recommendedName>
</protein>
<evidence type="ECO:0000313" key="3">
    <source>
        <dbReference type="EMBL" id="KAH7136770.1"/>
    </source>
</evidence>
<dbReference type="PANTHER" id="PTHR10039:SF5">
    <property type="entry name" value="NACHT DOMAIN-CONTAINING PROTEIN"/>
    <property type="match status" value="1"/>
</dbReference>
<accession>A0A9P9EED0</accession>
<evidence type="ECO:0000313" key="4">
    <source>
        <dbReference type="Proteomes" id="UP000717696"/>
    </source>
</evidence>
<feature type="domain" description="Nephrocystin 3-like N-terminal" evidence="2">
    <location>
        <begin position="28"/>
        <end position="198"/>
    </location>
</feature>
<organism evidence="3 4">
    <name type="scientific">Dactylonectria estremocensis</name>
    <dbReference type="NCBI Taxonomy" id="1079267"/>
    <lineage>
        <taxon>Eukaryota</taxon>
        <taxon>Fungi</taxon>
        <taxon>Dikarya</taxon>
        <taxon>Ascomycota</taxon>
        <taxon>Pezizomycotina</taxon>
        <taxon>Sordariomycetes</taxon>
        <taxon>Hypocreomycetidae</taxon>
        <taxon>Hypocreales</taxon>
        <taxon>Nectriaceae</taxon>
        <taxon>Dactylonectria</taxon>
    </lineage>
</organism>
<evidence type="ECO:0000256" key="1">
    <source>
        <dbReference type="ARBA" id="ARBA00022737"/>
    </source>
</evidence>
<dbReference type="Pfam" id="PF24883">
    <property type="entry name" value="NPHP3_N"/>
    <property type="match status" value="1"/>
</dbReference>
<feature type="non-terminal residue" evidence="3">
    <location>
        <position position="1"/>
    </location>
</feature>
<dbReference type="OrthoDB" id="194358at2759"/>
<reference evidence="3" key="1">
    <citation type="journal article" date="2021" name="Nat. Commun.">
        <title>Genetic determinants of endophytism in the Arabidopsis root mycobiome.</title>
        <authorList>
            <person name="Mesny F."/>
            <person name="Miyauchi S."/>
            <person name="Thiergart T."/>
            <person name="Pickel B."/>
            <person name="Atanasova L."/>
            <person name="Karlsson M."/>
            <person name="Huettel B."/>
            <person name="Barry K.W."/>
            <person name="Haridas S."/>
            <person name="Chen C."/>
            <person name="Bauer D."/>
            <person name="Andreopoulos W."/>
            <person name="Pangilinan J."/>
            <person name="LaButti K."/>
            <person name="Riley R."/>
            <person name="Lipzen A."/>
            <person name="Clum A."/>
            <person name="Drula E."/>
            <person name="Henrissat B."/>
            <person name="Kohler A."/>
            <person name="Grigoriev I.V."/>
            <person name="Martin F.M."/>
            <person name="Hacquard S."/>
        </authorList>
    </citation>
    <scope>NUCLEOTIDE SEQUENCE</scope>
    <source>
        <strain evidence="3">MPI-CAGE-AT-0021</strain>
    </source>
</reference>